<evidence type="ECO:0000256" key="13">
    <source>
        <dbReference type="ARBA" id="ARBA00023136"/>
    </source>
</evidence>
<feature type="domain" description="HAMP" evidence="16">
    <location>
        <begin position="98"/>
        <end position="150"/>
    </location>
</feature>
<evidence type="ECO:0000256" key="14">
    <source>
        <dbReference type="SAM" id="Phobius"/>
    </source>
</evidence>
<evidence type="ECO:0000256" key="4">
    <source>
        <dbReference type="ARBA" id="ARBA00022475"/>
    </source>
</evidence>
<dbReference type="SMART" id="SM00388">
    <property type="entry name" value="HisKA"/>
    <property type="match status" value="1"/>
</dbReference>
<dbReference type="GO" id="GO:0005886">
    <property type="term" value="C:plasma membrane"/>
    <property type="evidence" value="ECO:0007669"/>
    <property type="project" value="UniProtKB-SubCell"/>
</dbReference>
<evidence type="ECO:0000259" key="16">
    <source>
        <dbReference type="PROSITE" id="PS50885"/>
    </source>
</evidence>
<evidence type="ECO:0000256" key="10">
    <source>
        <dbReference type="ARBA" id="ARBA00022840"/>
    </source>
</evidence>
<dbReference type="Gene3D" id="6.10.340.10">
    <property type="match status" value="1"/>
</dbReference>
<evidence type="ECO:0000256" key="6">
    <source>
        <dbReference type="ARBA" id="ARBA00022679"/>
    </source>
</evidence>
<dbReference type="Proteomes" id="UP000019365">
    <property type="component" value="Unassembled WGS sequence"/>
</dbReference>
<dbReference type="Pfam" id="PF00512">
    <property type="entry name" value="HisKA"/>
    <property type="match status" value="1"/>
</dbReference>
<gene>
    <name evidence="17" type="ORF">RF007C_11695</name>
</gene>
<evidence type="ECO:0000256" key="5">
    <source>
        <dbReference type="ARBA" id="ARBA00022553"/>
    </source>
</evidence>
<dbReference type="EMBL" id="ATAX01000016">
    <property type="protein sequence ID" value="EWM54266.1"/>
    <property type="molecule type" value="Genomic_DNA"/>
</dbReference>
<comment type="catalytic activity">
    <reaction evidence="1">
        <text>ATP + protein L-histidine = ADP + protein N-phospho-L-histidine.</text>
        <dbReference type="EC" id="2.7.13.3"/>
    </reaction>
</comment>
<keyword evidence="9" id="KW-0418">Kinase</keyword>
<evidence type="ECO:0000256" key="1">
    <source>
        <dbReference type="ARBA" id="ARBA00000085"/>
    </source>
</evidence>
<dbReference type="Gene3D" id="3.30.565.10">
    <property type="entry name" value="Histidine kinase-like ATPase, C-terminal domain"/>
    <property type="match status" value="1"/>
</dbReference>
<dbReference type="eggNOG" id="COG2205">
    <property type="taxonomic scope" value="Bacteria"/>
</dbReference>
<protein>
    <recommendedName>
        <fullName evidence="3">histidine kinase</fullName>
        <ecNumber evidence="3">2.7.13.3</ecNumber>
    </recommendedName>
</protein>
<dbReference type="SMART" id="SM00387">
    <property type="entry name" value="HATPase_c"/>
    <property type="match status" value="1"/>
</dbReference>
<organism evidence="17 18">
    <name type="scientific">Ruminococcus flavefaciens 007c</name>
    <dbReference type="NCBI Taxonomy" id="1341157"/>
    <lineage>
        <taxon>Bacteria</taxon>
        <taxon>Bacillati</taxon>
        <taxon>Bacillota</taxon>
        <taxon>Clostridia</taxon>
        <taxon>Eubacteriales</taxon>
        <taxon>Oscillospiraceae</taxon>
        <taxon>Ruminococcus</taxon>
    </lineage>
</organism>
<dbReference type="GO" id="GO:0000155">
    <property type="term" value="F:phosphorelay sensor kinase activity"/>
    <property type="evidence" value="ECO:0007669"/>
    <property type="project" value="InterPro"/>
</dbReference>
<keyword evidence="7 14" id="KW-0812">Transmembrane</keyword>
<keyword evidence="11 14" id="KW-1133">Transmembrane helix</keyword>
<keyword evidence="4" id="KW-1003">Cell membrane</keyword>
<dbReference type="PROSITE" id="PS50109">
    <property type="entry name" value="HIS_KIN"/>
    <property type="match status" value="1"/>
</dbReference>
<accession>W7UGH3</accession>
<dbReference type="InterPro" id="IPR003661">
    <property type="entry name" value="HisK_dim/P_dom"/>
</dbReference>
<evidence type="ECO:0000259" key="15">
    <source>
        <dbReference type="PROSITE" id="PS50109"/>
    </source>
</evidence>
<keyword evidence="5" id="KW-0597">Phosphoprotein</keyword>
<evidence type="ECO:0000256" key="9">
    <source>
        <dbReference type="ARBA" id="ARBA00022777"/>
    </source>
</evidence>
<dbReference type="InterPro" id="IPR050398">
    <property type="entry name" value="HssS/ArlS-like"/>
</dbReference>
<dbReference type="GO" id="GO:0005524">
    <property type="term" value="F:ATP binding"/>
    <property type="evidence" value="ECO:0007669"/>
    <property type="project" value="UniProtKB-KW"/>
</dbReference>
<dbReference type="SUPFAM" id="SSF158472">
    <property type="entry name" value="HAMP domain-like"/>
    <property type="match status" value="1"/>
</dbReference>
<keyword evidence="18" id="KW-1185">Reference proteome</keyword>
<evidence type="ECO:0000256" key="7">
    <source>
        <dbReference type="ARBA" id="ARBA00022692"/>
    </source>
</evidence>
<dbReference type="CDD" id="cd00082">
    <property type="entry name" value="HisKA"/>
    <property type="match status" value="1"/>
</dbReference>
<proteinExistence type="predicted"/>
<keyword evidence="10" id="KW-0067">ATP-binding</keyword>
<dbReference type="PANTHER" id="PTHR45528">
    <property type="entry name" value="SENSOR HISTIDINE KINASE CPXA"/>
    <property type="match status" value="1"/>
</dbReference>
<dbReference type="SUPFAM" id="SSF47384">
    <property type="entry name" value="Homodimeric domain of signal transducing histidine kinase"/>
    <property type="match status" value="1"/>
</dbReference>
<dbReference type="InterPro" id="IPR003594">
    <property type="entry name" value="HATPase_dom"/>
</dbReference>
<dbReference type="PANTHER" id="PTHR45528:SF1">
    <property type="entry name" value="SENSOR HISTIDINE KINASE CPXA"/>
    <property type="match status" value="1"/>
</dbReference>
<evidence type="ECO:0000256" key="12">
    <source>
        <dbReference type="ARBA" id="ARBA00023012"/>
    </source>
</evidence>
<name>W7UGH3_RUMFL</name>
<keyword evidence="13 14" id="KW-0472">Membrane</keyword>
<sequence>MDKVKNKKLYPALLRYLVPCFIICGIGVLLLDLLTGYLMDWYMEIKQSEYAAAENLVVYTKASDDLWIYKLMSFGRSAVIALWAVFCLWETVRIYYRREISEPIEILKSASNRILGDDLDFTVECRSGNELGQLCGSFETMRKNLYDSNYELWKSLEERKRLNSAFSHDLRTPITVLKGYAELADRFEGKLSAEKQTEILGKMSGQIKRLESYTDKMSSIHKLEDIIPEEKSFSFGDLCGQISETGRLVCGDIPYTFNCEGDSGKELFSDSELIMQVFENIISNAVRYTGDRICCSASSDDDTLKITVADNGRGFSDDALRKAWQPFYRDNNEDEKEHFGLGLYICRLLCRKCGGDLSISNGENGGGEVIAVFSIKKTESR</sequence>
<feature type="transmembrane region" description="Helical" evidence="14">
    <location>
        <begin position="67"/>
        <end position="89"/>
    </location>
</feature>
<evidence type="ECO:0000256" key="8">
    <source>
        <dbReference type="ARBA" id="ARBA00022741"/>
    </source>
</evidence>
<dbReference type="CDD" id="cd00075">
    <property type="entry name" value="HATPase"/>
    <property type="match status" value="1"/>
</dbReference>
<dbReference type="OrthoDB" id="84942at2"/>
<dbReference type="AlphaFoldDB" id="W7UGH3"/>
<keyword evidence="12" id="KW-0902">Two-component regulatory system</keyword>
<dbReference type="CDD" id="cd06225">
    <property type="entry name" value="HAMP"/>
    <property type="match status" value="1"/>
</dbReference>
<feature type="transmembrane region" description="Helical" evidence="14">
    <location>
        <begin position="12"/>
        <end position="34"/>
    </location>
</feature>
<reference evidence="17 18" key="1">
    <citation type="journal article" date="2014" name="PLoS ONE">
        <title>Rumen cellulosomics: divergent fiber-degrading strategies revealed by comparative genome-wide analysis of six ruminococcal strains.</title>
        <authorList>
            <person name="Dassa B."/>
            <person name="Borovok I."/>
            <person name="Ruimy-Israeli V."/>
            <person name="Lamed R."/>
            <person name="Flint H.J."/>
            <person name="Duncan S.H."/>
            <person name="Henrissat B."/>
            <person name="Coutinho P."/>
            <person name="Morrison M."/>
            <person name="Mosoni P."/>
            <person name="Yeoman C.J."/>
            <person name="White B.A."/>
            <person name="Bayer E.A."/>
        </authorList>
    </citation>
    <scope>NUCLEOTIDE SEQUENCE [LARGE SCALE GENOMIC DNA]</scope>
    <source>
        <strain evidence="17 18">007c</strain>
    </source>
</reference>
<evidence type="ECO:0000313" key="18">
    <source>
        <dbReference type="Proteomes" id="UP000019365"/>
    </source>
</evidence>
<keyword evidence="6" id="KW-0808">Transferase</keyword>
<dbReference type="Pfam" id="PF00672">
    <property type="entry name" value="HAMP"/>
    <property type="match status" value="1"/>
</dbReference>
<dbReference type="EC" id="2.7.13.3" evidence="3"/>
<dbReference type="PROSITE" id="PS50885">
    <property type="entry name" value="HAMP"/>
    <property type="match status" value="1"/>
</dbReference>
<evidence type="ECO:0000256" key="3">
    <source>
        <dbReference type="ARBA" id="ARBA00012438"/>
    </source>
</evidence>
<dbReference type="PATRIC" id="fig|1341157.4.peg.929"/>
<dbReference type="InterPro" id="IPR005467">
    <property type="entry name" value="His_kinase_dom"/>
</dbReference>
<evidence type="ECO:0000256" key="11">
    <source>
        <dbReference type="ARBA" id="ARBA00022989"/>
    </source>
</evidence>
<dbReference type="SMART" id="SM00304">
    <property type="entry name" value="HAMP"/>
    <property type="match status" value="1"/>
</dbReference>
<comment type="subcellular location">
    <subcellularLocation>
        <location evidence="2">Cell membrane</location>
        <topology evidence="2">Multi-pass membrane protein</topology>
    </subcellularLocation>
</comment>
<dbReference type="Pfam" id="PF02518">
    <property type="entry name" value="HATPase_c"/>
    <property type="match status" value="1"/>
</dbReference>
<feature type="domain" description="Histidine kinase" evidence="15">
    <location>
        <begin position="165"/>
        <end position="377"/>
    </location>
</feature>
<evidence type="ECO:0000313" key="17">
    <source>
        <dbReference type="EMBL" id="EWM54266.1"/>
    </source>
</evidence>
<dbReference type="InterPro" id="IPR036097">
    <property type="entry name" value="HisK_dim/P_sf"/>
</dbReference>
<dbReference type="RefSeq" id="WP_037297641.1">
    <property type="nucleotide sequence ID" value="NZ_ATAX01000016.1"/>
</dbReference>
<comment type="caution">
    <text evidence="17">The sequence shown here is derived from an EMBL/GenBank/DDBJ whole genome shotgun (WGS) entry which is preliminary data.</text>
</comment>
<evidence type="ECO:0000256" key="2">
    <source>
        <dbReference type="ARBA" id="ARBA00004651"/>
    </source>
</evidence>
<dbReference type="Gene3D" id="1.10.287.130">
    <property type="match status" value="1"/>
</dbReference>
<dbReference type="SUPFAM" id="SSF55874">
    <property type="entry name" value="ATPase domain of HSP90 chaperone/DNA topoisomerase II/histidine kinase"/>
    <property type="match status" value="1"/>
</dbReference>
<dbReference type="InterPro" id="IPR036890">
    <property type="entry name" value="HATPase_C_sf"/>
</dbReference>
<keyword evidence="8" id="KW-0547">Nucleotide-binding</keyword>
<dbReference type="InterPro" id="IPR003660">
    <property type="entry name" value="HAMP_dom"/>
</dbReference>